<feature type="region of interest" description="Disordered" evidence="2">
    <location>
        <begin position="1"/>
        <end position="51"/>
    </location>
</feature>
<evidence type="ECO:0000313" key="4">
    <source>
        <dbReference type="Proteomes" id="UP000699462"/>
    </source>
</evidence>
<feature type="region of interest" description="Disordered" evidence="2">
    <location>
        <begin position="589"/>
        <end position="608"/>
    </location>
</feature>
<feature type="compositionally biased region" description="Polar residues" evidence="2">
    <location>
        <begin position="1"/>
        <end position="16"/>
    </location>
</feature>
<dbReference type="PANTHER" id="PTHR12821:SF0">
    <property type="entry name" value="BYSTIN"/>
    <property type="match status" value="1"/>
</dbReference>
<dbReference type="GO" id="GO:0006364">
    <property type="term" value="P:rRNA processing"/>
    <property type="evidence" value="ECO:0007669"/>
    <property type="project" value="TreeGrafter"/>
</dbReference>
<comment type="similarity">
    <text evidence="1">Belongs to the bystin family.</text>
</comment>
<protein>
    <recommendedName>
        <fullName evidence="5">39S ribosomal protein L59, mitochondrial</fullName>
    </recommendedName>
</protein>
<dbReference type="Gene3D" id="6.10.280.120">
    <property type="entry name" value="Growth arrest and DNA-damage-inducible proteins-interacting protein 1"/>
    <property type="match status" value="1"/>
</dbReference>
<dbReference type="Pfam" id="PF10147">
    <property type="entry name" value="CR6_interact"/>
    <property type="match status" value="1"/>
</dbReference>
<keyword evidence="4" id="KW-1185">Reference proteome</keyword>
<dbReference type="InterPro" id="IPR007955">
    <property type="entry name" value="Bystin"/>
</dbReference>
<dbReference type="PANTHER" id="PTHR12821">
    <property type="entry name" value="BYSTIN"/>
    <property type="match status" value="1"/>
</dbReference>
<gene>
    <name evidence="3" type="ORF">P879_03701</name>
</gene>
<name>A0A8T0DK00_9TREM</name>
<evidence type="ECO:0000256" key="2">
    <source>
        <dbReference type="SAM" id="MobiDB-lite"/>
    </source>
</evidence>
<dbReference type="GO" id="GO:0005737">
    <property type="term" value="C:cytoplasm"/>
    <property type="evidence" value="ECO:0007669"/>
    <property type="project" value="TreeGrafter"/>
</dbReference>
<evidence type="ECO:0008006" key="5">
    <source>
        <dbReference type="Google" id="ProtNLM"/>
    </source>
</evidence>
<dbReference type="OrthoDB" id="2192561at2759"/>
<dbReference type="GO" id="GO:0030515">
    <property type="term" value="F:snoRNA binding"/>
    <property type="evidence" value="ECO:0007669"/>
    <property type="project" value="TreeGrafter"/>
</dbReference>
<dbReference type="AlphaFoldDB" id="A0A8T0DK00"/>
<dbReference type="GO" id="GO:0030688">
    <property type="term" value="C:preribosome, small subunit precursor"/>
    <property type="evidence" value="ECO:0007669"/>
    <property type="project" value="TreeGrafter"/>
</dbReference>
<dbReference type="InterPro" id="IPR018472">
    <property type="entry name" value="Ribosomal_mL64"/>
</dbReference>
<comment type="caution">
    <text evidence="3">The sequence shown here is derived from an EMBL/GenBank/DDBJ whole genome shotgun (WGS) entry which is preliminary data.</text>
</comment>
<organism evidence="3 4">
    <name type="scientific">Paragonimus westermani</name>
    <dbReference type="NCBI Taxonomy" id="34504"/>
    <lineage>
        <taxon>Eukaryota</taxon>
        <taxon>Metazoa</taxon>
        <taxon>Spiralia</taxon>
        <taxon>Lophotrochozoa</taxon>
        <taxon>Platyhelminthes</taxon>
        <taxon>Trematoda</taxon>
        <taxon>Digenea</taxon>
        <taxon>Plagiorchiida</taxon>
        <taxon>Troglotremata</taxon>
        <taxon>Troglotrematidae</taxon>
        <taxon>Paragonimus</taxon>
    </lineage>
</organism>
<dbReference type="EMBL" id="JTDF01003009">
    <property type="protein sequence ID" value="KAF8568219.1"/>
    <property type="molecule type" value="Genomic_DNA"/>
</dbReference>
<dbReference type="Pfam" id="PF05291">
    <property type="entry name" value="Bystin"/>
    <property type="match status" value="1"/>
</dbReference>
<reference evidence="3 4" key="1">
    <citation type="submission" date="2019-07" db="EMBL/GenBank/DDBJ databases">
        <title>Annotation for the trematode Paragonimus westermani.</title>
        <authorList>
            <person name="Choi Y.-J."/>
        </authorList>
    </citation>
    <scope>NUCLEOTIDE SEQUENCE [LARGE SCALE GENOMIC DNA]</scope>
    <source>
        <strain evidence="3">180907_Pwestermani</strain>
    </source>
</reference>
<evidence type="ECO:0000256" key="1">
    <source>
        <dbReference type="ARBA" id="ARBA00007114"/>
    </source>
</evidence>
<sequence length="608" mass="71252">MLMSEFVSTSYSVREQTPSKRFKTQDTDSSDSESLKGDTELTTNHETSLDLPHSDVADEHKAEWENFFGHSEADEEYISLLQKNLTEAKLKITDEISNFSGSVPGDLEDFKGVDDLEELPEEVVTHLRLLMDVLRHYRSGPLPKTVKMLPHLPAWEGLLGLLKPLEWTVHAYPRIVKIFASKGHEPALHFYENYLLPKVKQDIEENRRLCVQLFEALIASMFRPEEFVSGVFLPWIQSEMSKTEGIILAHLIKKATLKARFAAVALALTLEEEFSIPRSMVIEALLSKHYHMPEAALERVLHFDKDCSVYFTHENRMPVTWFRSLLLFLESYRNYVKPEERTKLVKLCLTAVLNRWHATMLGCALHLRRPSAVCWLLRRYKKYYRNWWIPYNLDDFQTVTQSRPNPYEAWDREWKMSQLPKEWQPFDISRLPNYLKARKRPTKEFFSIQRPVESTLDYRRALFGRYGLKSGVDPSHLFVDPKMLAFEKALDAELHKQTISEILEVNKQKKAEEAKEIDELMKTIKKNLQTMPELIDKFQTRQSKQYAVSEVEAQRKKAIMEEARDRFGYYVDPRDPKFQKIREEIEEREKTARKQLKKSSKHASQATS</sequence>
<accession>A0A8T0DK00</accession>
<dbReference type="GO" id="GO:0005730">
    <property type="term" value="C:nucleolus"/>
    <property type="evidence" value="ECO:0007669"/>
    <property type="project" value="TreeGrafter"/>
</dbReference>
<proteinExistence type="inferred from homology"/>
<dbReference type="InterPro" id="IPR043035">
    <property type="entry name" value="Ribosomal_mL64_sf"/>
</dbReference>
<dbReference type="Proteomes" id="UP000699462">
    <property type="component" value="Unassembled WGS sequence"/>
</dbReference>
<evidence type="ECO:0000313" key="3">
    <source>
        <dbReference type="EMBL" id="KAF8568219.1"/>
    </source>
</evidence>